<protein>
    <submittedName>
        <fullName evidence="1">Uncharacterized protein</fullName>
    </submittedName>
</protein>
<sequence length="50" mass="6142">MYRKDQSIFESRIYENKNGENEIVKITLFDKETIEFTSFNEFKLILSRYL</sequence>
<comment type="caution">
    <text evidence="1">The sequence shown here is derived from an EMBL/GenBank/DDBJ whole genome shotgun (WGS) entry which is preliminary data.</text>
</comment>
<dbReference type="AlphaFoldDB" id="A0A939NG75"/>
<organism evidence="1">
    <name type="scientific">Staphylococcus xylosus</name>
    <dbReference type="NCBI Taxonomy" id="1288"/>
    <lineage>
        <taxon>Bacteria</taxon>
        <taxon>Bacillati</taxon>
        <taxon>Bacillota</taxon>
        <taxon>Bacilli</taxon>
        <taxon>Bacillales</taxon>
        <taxon>Staphylococcaceae</taxon>
        <taxon>Staphylococcus</taxon>
    </lineage>
</organism>
<name>A0A939NG75_STAXY</name>
<accession>A0A939NG75</accession>
<proteinExistence type="predicted"/>
<gene>
    <name evidence="1" type="ORF">J4710_07665</name>
</gene>
<dbReference type="EMBL" id="JAGETT010000045">
    <property type="protein sequence ID" value="MBO1919961.1"/>
    <property type="molecule type" value="Genomic_DNA"/>
</dbReference>
<evidence type="ECO:0000313" key="1">
    <source>
        <dbReference type="EMBL" id="MBO1919961.1"/>
    </source>
</evidence>
<reference evidence="1" key="1">
    <citation type="submission" date="2021-03" db="EMBL/GenBank/DDBJ databases">
        <title>Molecular epidemiology and mechanisms of colistin and carbapenem resistance in Enterobacteriaceae from clinical isolates, the environment and porcine samples in Pretoria, South Africa.</title>
        <authorList>
            <person name="Bogoshi D."/>
            <person name="Mbelle N.M."/>
            <person name="Naidoo V."/>
            <person name="Osei Sekyere J."/>
        </authorList>
    </citation>
    <scope>NUCLEOTIDE SEQUENCE</scope>
    <source>
        <strain evidence="1">ESB009</strain>
    </source>
</reference>